<dbReference type="InterPro" id="IPR014284">
    <property type="entry name" value="RNA_pol_sigma-70_dom"/>
</dbReference>
<evidence type="ECO:0000259" key="4">
    <source>
        <dbReference type="Pfam" id="PF04542"/>
    </source>
</evidence>
<reference evidence="6" key="1">
    <citation type="journal article" date="2019" name="Int. J. Syst. Evol. Microbiol.">
        <title>The Global Catalogue of Microorganisms (GCM) 10K type strain sequencing project: providing services to taxonomists for standard genome sequencing and annotation.</title>
        <authorList>
            <consortium name="The Broad Institute Genomics Platform"/>
            <consortium name="The Broad Institute Genome Sequencing Center for Infectious Disease"/>
            <person name="Wu L."/>
            <person name="Ma J."/>
        </authorList>
    </citation>
    <scope>NUCLEOTIDE SEQUENCE [LARGE SCALE GENOMIC DNA]</scope>
    <source>
        <strain evidence="6">CECT 8979</strain>
    </source>
</reference>
<dbReference type="RefSeq" id="WP_386100238.1">
    <property type="nucleotide sequence ID" value="NZ_JBHSAT010000004.1"/>
</dbReference>
<gene>
    <name evidence="5" type="ORF">ACFOSX_05930</name>
</gene>
<dbReference type="Gene3D" id="1.10.1740.10">
    <property type="match status" value="1"/>
</dbReference>
<evidence type="ECO:0000313" key="5">
    <source>
        <dbReference type="EMBL" id="MFC3876766.1"/>
    </source>
</evidence>
<organism evidence="5 6">
    <name type="scientific">Winogradskyella maritima</name>
    <dbReference type="NCBI Taxonomy" id="1517766"/>
    <lineage>
        <taxon>Bacteria</taxon>
        <taxon>Pseudomonadati</taxon>
        <taxon>Bacteroidota</taxon>
        <taxon>Flavobacteriia</taxon>
        <taxon>Flavobacteriales</taxon>
        <taxon>Flavobacteriaceae</taxon>
        <taxon>Winogradskyella</taxon>
    </lineage>
</organism>
<keyword evidence="3" id="KW-0804">Transcription</keyword>
<sequence length="301" mass="35342">MHLTIKDNVMDNPFLKEYTSDKTDHQLVKEAQDGNKASLENLILKHQPFIYNIAWKMVRHPADAEDLTQEATIKIITNLAQFKGKSSFRTWAYRIVANHFLMSKRRPNESVFESFDKMAQGLDMTPDTELTEMEKKENKAFIKEMNYSCMSGMLLCLTREQRLVYILGEMFNADHNLGSEILNISKDNFRQRLSRARKDIFNFMNEKCGLVNKSNPCRCHKKVTFALNNKVIDSRNLLFNREEFSKFKTEIKGDTDDMMKIIDDKYAELYGQLPYKKDFDKKTFLEDIVNDDHIKNLMKLN</sequence>
<keyword evidence="1" id="KW-0805">Transcription regulation</keyword>
<evidence type="ECO:0000256" key="1">
    <source>
        <dbReference type="ARBA" id="ARBA00023015"/>
    </source>
</evidence>
<comment type="caution">
    <text evidence="5">The sequence shown here is derived from an EMBL/GenBank/DDBJ whole genome shotgun (WGS) entry which is preliminary data.</text>
</comment>
<keyword evidence="2" id="KW-0731">Sigma factor</keyword>
<keyword evidence="6" id="KW-1185">Reference proteome</keyword>
<dbReference type="InterPro" id="IPR013325">
    <property type="entry name" value="RNA_pol_sigma_r2"/>
</dbReference>
<dbReference type="InterPro" id="IPR007627">
    <property type="entry name" value="RNA_pol_sigma70_r2"/>
</dbReference>
<feature type="domain" description="RNA polymerase sigma-70 region 2" evidence="4">
    <location>
        <begin position="42"/>
        <end position="106"/>
    </location>
</feature>
<protein>
    <submittedName>
        <fullName evidence="5">RNA polymerase sigma factor</fullName>
    </submittedName>
</protein>
<dbReference type="PANTHER" id="PTHR43133">
    <property type="entry name" value="RNA POLYMERASE ECF-TYPE SIGMA FACTO"/>
    <property type="match status" value="1"/>
</dbReference>
<evidence type="ECO:0000256" key="3">
    <source>
        <dbReference type="ARBA" id="ARBA00023163"/>
    </source>
</evidence>
<accession>A0ABV8AIT4</accession>
<dbReference type="Proteomes" id="UP001595812">
    <property type="component" value="Unassembled WGS sequence"/>
</dbReference>
<evidence type="ECO:0000256" key="2">
    <source>
        <dbReference type="ARBA" id="ARBA00023082"/>
    </source>
</evidence>
<dbReference type="NCBIfam" id="TIGR02937">
    <property type="entry name" value="sigma70-ECF"/>
    <property type="match status" value="1"/>
</dbReference>
<dbReference type="EMBL" id="JBHSAT010000004">
    <property type="protein sequence ID" value="MFC3876766.1"/>
    <property type="molecule type" value="Genomic_DNA"/>
</dbReference>
<dbReference type="InterPro" id="IPR039425">
    <property type="entry name" value="RNA_pol_sigma-70-like"/>
</dbReference>
<proteinExistence type="predicted"/>
<evidence type="ECO:0000313" key="6">
    <source>
        <dbReference type="Proteomes" id="UP001595812"/>
    </source>
</evidence>
<name>A0ABV8AIT4_9FLAO</name>
<dbReference type="SUPFAM" id="SSF88946">
    <property type="entry name" value="Sigma2 domain of RNA polymerase sigma factors"/>
    <property type="match status" value="1"/>
</dbReference>
<dbReference type="Pfam" id="PF04542">
    <property type="entry name" value="Sigma70_r2"/>
    <property type="match status" value="1"/>
</dbReference>
<dbReference type="PANTHER" id="PTHR43133:SF46">
    <property type="entry name" value="RNA POLYMERASE SIGMA-70 FACTOR ECF SUBFAMILY"/>
    <property type="match status" value="1"/>
</dbReference>